<protein>
    <submittedName>
        <fullName evidence="2">Uncharacterized protein</fullName>
    </submittedName>
</protein>
<keyword evidence="3" id="KW-1185">Reference proteome</keyword>
<evidence type="ECO:0000313" key="3">
    <source>
        <dbReference type="Proteomes" id="UP000683497"/>
    </source>
</evidence>
<accession>A0ABX8JT52</accession>
<dbReference type="EMBL" id="CP076838">
    <property type="protein sequence ID" value="QWW79502.1"/>
    <property type="molecule type" value="Genomic_DNA"/>
</dbReference>
<organism evidence="2 3">
    <name type="scientific">Leclercia pneumoniae</name>
    <dbReference type="NCBI Taxonomy" id="2815358"/>
    <lineage>
        <taxon>Bacteria</taxon>
        <taxon>Pseudomonadati</taxon>
        <taxon>Pseudomonadota</taxon>
        <taxon>Gammaproteobacteria</taxon>
        <taxon>Enterobacterales</taxon>
        <taxon>Enterobacteriaceae</taxon>
        <taxon>Leclercia</taxon>
    </lineage>
</organism>
<dbReference type="RefSeq" id="WP_040077805.1">
    <property type="nucleotide sequence ID" value="NZ_CP071383.1"/>
</dbReference>
<feature type="compositionally biased region" description="Basic and acidic residues" evidence="1">
    <location>
        <begin position="35"/>
        <end position="57"/>
    </location>
</feature>
<dbReference type="Proteomes" id="UP000683497">
    <property type="component" value="Chromosome"/>
</dbReference>
<name>A0ABX8JT52_9ENTR</name>
<sequence length="178" mass="20408">MALPWLIGAAVLGVGALIASSSSDDDSSNGNGDDEERKRRERAERERREREQKEERETIKASLQNVGTLRADDLKQALSGWVEVHYQSTSPFKANVLATGKQYQRVVAEHFTESHELTFLDAKTRQNLNALESCYDVELTMTEDFYDVVDTLIDCQVQLETLQVYREQFERIRQHLRG</sequence>
<feature type="region of interest" description="Disordered" evidence="1">
    <location>
        <begin position="20"/>
        <end position="57"/>
    </location>
</feature>
<gene>
    <name evidence="2" type="ORF">KQ929_20190</name>
</gene>
<reference evidence="2 3" key="1">
    <citation type="submission" date="2021-06" db="EMBL/GenBank/DDBJ databases">
        <title>Leclercia pneumoniae sp. nov.</title>
        <authorList>
            <person name="Hoenemann M."/>
            <person name="Viehweger A."/>
            <person name="Dietze N."/>
        </authorList>
    </citation>
    <scope>NUCLEOTIDE SEQUENCE [LARGE SCALE GENOMIC DNA]</scope>
    <source>
        <strain evidence="3">49125</strain>
    </source>
</reference>
<evidence type="ECO:0000256" key="1">
    <source>
        <dbReference type="SAM" id="MobiDB-lite"/>
    </source>
</evidence>
<evidence type="ECO:0000313" key="2">
    <source>
        <dbReference type="EMBL" id="QWW79502.1"/>
    </source>
</evidence>
<proteinExistence type="predicted"/>